<accession>A0A066W9D6</accession>
<evidence type="ECO:0000313" key="2">
    <source>
        <dbReference type="EMBL" id="KDN47350.1"/>
    </source>
</evidence>
<dbReference type="Proteomes" id="UP000027361">
    <property type="component" value="Unassembled WGS sequence"/>
</dbReference>
<gene>
    <name evidence="2" type="ORF">K437DRAFT_255893</name>
</gene>
<name>A0A066W9D6_TILAU</name>
<proteinExistence type="predicted"/>
<dbReference type="HOGENOM" id="CLU_617036_0_0_1"/>
<feature type="region of interest" description="Disordered" evidence="1">
    <location>
        <begin position="347"/>
        <end position="373"/>
    </location>
</feature>
<evidence type="ECO:0000313" key="3">
    <source>
        <dbReference type="Proteomes" id="UP000027361"/>
    </source>
</evidence>
<dbReference type="GeneID" id="25264275"/>
<keyword evidence="3" id="KW-1185">Reference proteome</keyword>
<dbReference type="EMBL" id="JMSN01000030">
    <property type="protein sequence ID" value="KDN47350.1"/>
    <property type="molecule type" value="Genomic_DNA"/>
</dbReference>
<evidence type="ECO:0000256" key="1">
    <source>
        <dbReference type="SAM" id="MobiDB-lite"/>
    </source>
</evidence>
<reference evidence="2 3" key="1">
    <citation type="submission" date="2014-05" db="EMBL/GenBank/DDBJ databases">
        <title>Draft genome sequence of a rare smut relative, Tilletiaria anomala UBC 951.</title>
        <authorList>
            <consortium name="DOE Joint Genome Institute"/>
            <person name="Toome M."/>
            <person name="Kuo A."/>
            <person name="Henrissat B."/>
            <person name="Lipzen A."/>
            <person name="Tritt A."/>
            <person name="Yoshinaga Y."/>
            <person name="Zane M."/>
            <person name="Barry K."/>
            <person name="Grigoriev I.V."/>
            <person name="Spatafora J.W."/>
            <person name="Aimea M.C."/>
        </authorList>
    </citation>
    <scope>NUCLEOTIDE SEQUENCE [LARGE SCALE GENOMIC DNA]</scope>
    <source>
        <strain evidence="2 3">UBC 951</strain>
    </source>
</reference>
<sequence>MVDRAGDTHEAGGVDGDDDHSTCYALLPDLFLLRATLKPSEFSWIGTPDECDEWQRLLDEYEEHQHGSNLPEHSDRYLAPAKELSFSVVILGTKDVASNGVNSTARPPLPRVTLNVHAPLTSPHETPRRPQLVLSAPALQAASCPAPAPAAMIAGSPESSAAHWLQQLQWQLETWWRELKGEENQLFDLYTHLAAWIADHHIPMEKLPFSNPTDHSLPSYPLAEPSEGAIHSHRPRRRCLRPWGVQMHRQIFYTHHLLSQVKQRELAAWSAELGVWLLVKLGYPGFLVLEGPKHSWEQSLLAAPPGQPGASASACAGVGIGGGALEMSRRIKGMQWAKLSARTEVDWVHTAAPPSSSSSQRRDQDEGDGDEADMEEGALLACPLARACVPGAGASGGREGARGKLRTCMRKTETLKEIVELMRMVGIPEDELVDGLSLRVGSGR</sequence>
<comment type="caution">
    <text evidence="2">The sequence shown here is derived from an EMBL/GenBank/DDBJ whole genome shotgun (WGS) entry which is preliminary data.</text>
</comment>
<organism evidence="2 3">
    <name type="scientific">Tilletiaria anomala (strain ATCC 24038 / CBS 436.72 / UBC 951)</name>
    <dbReference type="NCBI Taxonomy" id="1037660"/>
    <lineage>
        <taxon>Eukaryota</taxon>
        <taxon>Fungi</taxon>
        <taxon>Dikarya</taxon>
        <taxon>Basidiomycota</taxon>
        <taxon>Ustilaginomycotina</taxon>
        <taxon>Exobasidiomycetes</taxon>
        <taxon>Georgefischeriales</taxon>
        <taxon>Tilletiariaceae</taxon>
        <taxon>Tilletiaria</taxon>
    </lineage>
</organism>
<dbReference type="STRING" id="1037660.A0A066W9D6"/>
<protein>
    <submittedName>
        <fullName evidence="2">Uncharacterized protein</fullName>
    </submittedName>
</protein>
<dbReference type="InParanoid" id="A0A066W9D6"/>
<dbReference type="OrthoDB" id="432412at2759"/>
<dbReference type="AlphaFoldDB" id="A0A066W9D6"/>
<dbReference type="RefSeq" id="XP_013243839.1">
    <property type="nucleotide sequence ID" value="XM_013388385.1"/>
</dbReference>